<dbReference type="AlphaFoldDB" id="A0A448XJN7"/>
<evidence type="ECO:0000313" key="2">
    <source>
        <dbReference type="Proteomes" id="UP000784294"/>
    </source>
</evidence>
<dbReference type="Proteomes" id="UP000784294">
    <property type="component" value="Unassembled WGS sequence"/>
</dbReference>
<accession>A0A448XJN7</accession>
<comment type="caution">
    <text evidence="1">The sequence shown here is derived from an EMBL/GenBank/DDBJ whole genome shotgun (WGS) entry which is preliminary data.</text>
</comment>
<organism evidence="1 2">
    <name type="scientific">Protopolystoma xenopodis</name>
    <dbReference type="NCBI Taxonomy" id="117903"/>
    <lineage>
        <taxon>Eukaryota</taxon>
        <taxon>Metazoa</taxon>
        <taxon>Spiralia</taxon>
        <taxon>Lophotrochozoa</taxon>
        <taxon>Platyhelminthes</taxon>
        <taxon>Monogenea</taxon>
        <taxon>Polyopisthocotylea</taxon>
        <taxon>Polystomatidea</taxon>
        <taxon>Polystomatidae</taxon>
        <taxon>Protopolystoma</taxon>
    </lineage>
</organism>
<evidence type="ECO:0000313" key="1">
    <source>
        <dbReference type="EMBL" id="VEL38275.1"/>
    </source>
</evidence>
<dbReference type="EMBL" id="CAAALY010257422">
    <property type="protein sequence ID" value="VEL38275.1"/>
    <property type="molecule type" value="Genomic_DNA"/>
</dbReference>
<keyword evidence="2" id="KW-1185">Reference proteome</keyword>
<protein>
    <submittedName>
        <fullName evidence="1">Uncharacterized protein</fullName>
    </submittedName>
</protein>
<sequence length="89" mass="9431">MLHCDDSTSAGSVDKTYARSKLLSNLHRPIGKRVGRIYVRSPASCTGGGDEYASISALSSFVTLMSRKSVPTMTPLTDAAGETFGYVPS</sequence>
<name>A0A448XJN7_9PLAT</name>
<proteinExistence type="predicted"/>
<gene>
    <name evidence="1" type="ORF">PXEA_LOCUS31715</name>
</gene>
<reference evidence="1" key="1">
    <citation type="submission" date="2018-11" db="EMBL/GenBank/DDBJ databases">
        <authorList>
            <consortium name="Pathogen Informatics"/>
        </authorList>
    </citation>
    <scope>NUCLEOTIDE SEQUENCE</scope>
</reference>